<evidence type="ECO:0000259" key="5">
    <source>
        <dbReference type="PROSITE" id="PS50039"/>
    </source>
</evidence>
<dbReference type="Proteomes" id="UP000000560">
    <property type="component" value="Chromosome VII"/>
</dbReference>
<dbReference type="KEGG" id="ani:ANIA_08949"/>
<dbReference type="InterPro" id="IPR036388">
    <property type="entry name" value="WH-like_DNA-bd_sf"/>
</dbReference>
<feature type="region of interest" description="Disordered" evidence="4">
    <location>
        <begin position="232"/>
        <end position="258"/>
    </location>
</feature>
<dbReference type="STRING" id="227321.Q5ARY1"/>
<dbReference type="SUPFAM" id="SSF46785">
    <property type="entry name" value="Winged helix' DNA-binding domain"/>
    <property type="match status" value="1"/>
</dbReference>
<dbReference type="GO" id="GO:0003700">
    <property type="term" value="F:DNA-binding transcription factor activity"/>
    <property type="evidence" value="ECO:0007669"/>
    <property type="project" value="InterPro"/>
</dbReference>
<evidence type="ECO:0000256" key="1">
    <source>
        <dbReference type="ARBA" id="ARBA00023125"/>
    </source>
</evidence>
<dbReference type="GeneID" id="2868135"/>
<keyword evidence="7" id="KW-1185">Reference proteome</keyword>
<feature type="compositionally biased region" description="Pro residues" evidence="4">
    <location>
        <begin position="329"/>
        <end position="341"/>
    </location>
</feature>
<proteinExistence type="predicted"/>
<dbReference type="GO" id="GO:0043565">
    <property type="term" value="F:sequence-specific DNA binding"/>
    <property type="evidence" value="ECO:0007669"/>
    <property type="project" value="InterPro"/>
</dbReference>
<dbReference type="InterPro" id="IPR002110">
    <property type="entry name" value="Ankyrin_rpt"/>
</dbReference>
<dbReference type="OrthoDB" id="426293at2759"/>
<evidence type="ECO:0000256" key="4">
    <source>
        <dbReference type="SAM" id="MobiDB-lite"/>
    </source>
</evidence>
<dbReference type="PROSITE" id="PS50297">
    <property type="entry name" value="ANK_REP_REGION"/>
    <property type="match status" value="1"/>
</dbReference>
<feature type="compositionally biased region" description="Polar residues" evidence="4">
    <location>
        <begin position="28"/>
        <end position="49"/>
    </location>
</feature>
<dbReference type="InParanoid" id="Q5ARY1"/>
<dbReference type="HOGENOM" id="CLU_020172_0_0_1"/>
<dbReference type="PROSITE" id="PS50088">
    <property type="entry name" value="ANK_REPEAT"/>
    <property type="match status" value="1"/>
</dbReference>
<dbReference type="PROSITE" id="PS50039">
    <property type="entry name" value="FORK_HEAD_3"/>
    <property type="match status" value="1"/>
</dbReference>
<feature type="domain" description="Fork-head" evidence="5">
    <location>
        <begin position="127"/>
        <end position="202"/>
    </location>
</feature>
<name>Q5ARY1_EMENI</name>
<dbReference type="InterPro" id="IPR001766">
    <property type="entry name" value="Fork_head_dom"/>
</dbReference>
<reference evidence="7" key="1">
    <citation type="journal article" date="2005" name="Nature">
        <title>Sequencing of Aspergillus nidulans and comparative analysis with A. fumigatus and A. oryzae.</title>
        <authorList>
            <person name="Galagan J.E."/>
            <person name="Calvo S.E."/>
            <person name="Cuomo C."/>
            <person name="Ma L.J."/>
            <person name="Wortman J.R."/>
            <person name="Batzoglou S."/>
            <person name="Lee S.I."/>
            <person name="Basturkmen M."/>
            <person name="Spevak C.C."/>
            <person name="Clutterbuck J."/>
            <person name="Kapitonov V."/>
            <person name="Jurka J."/>
            <person name="Scazzocchio C."/>
            <person name="Farman M."/>
            <person name="Butler J."/>
            <person name="Purcell S."/>
            <person name="Harris S."/>
            <person name="Braus G.H."/>
            <person name="Draht O."/>
            <person name="Busch S."/>
            <person name="D'Enfert C."/>
            <person name="Bouchier C."/>
            <person name="Goldman G.H."/>
            <person name="Bell-Pedersen D."/>
            <person name="Griffiths-Jones S."/>
            <person name="Doonan J.H."/>
            <person name="Yu J."/>
            <person name="Vienken K."/>
            <person name="Pain A."/>
            <person name="Freitag M."/>
            <person name="Selker E.U."/>
            <person name="Archer D.B."/>
            <person name="Penalva M.A."/>
            <person name="Oakley B.R."/>
            <person name="Momany M."/>
            <person name="Tanaka T."/>
            <person name="Kumagai T."/>
            <person name="Asai K."/>
            <person name="Machida M."/>
            <person name="Nierman W.C."/>
            <person name="Denning D.W."/>
            <person name="Caddick M."/>
            <person name="Hynes M."/>
            <person name="Paoletti M."/>
            <person name="Fischer R."/>
            <person name="Miller B."/>
            <person name="Dyer P."/>
            <person name="Sachs M.S."/>
            <person name="Osmani S.A."/>
            <person name="Birren B.W."/>
        </authorList>
    </citation>
    <scope>NUCLEOTIDE SEQUENCE [LARGE SCALE GENOMIC DNA]</scope>
    <source>
        <strain evidence="7">FGSC A4 / ATCC 38163 / CBS 112.46 / NRRL 194 / M139</strain>
    </source>
</reference>
<feature type="region of interest" description="Disordered" evidence="4">
    <location>
        <begin position="465"/>
        <end position="534"/>
    </location>
</feature>
<dbReference type="GO" id="GO:0005634">
    <property type="term" value="C:nucleus"/>
    <property type="evidence" value="ECO:0007669"/>
    <property type="project" value="UniProtKB-SubCell"/>
</dbReference>
<feature type="compositionally biased region" description="Basic and acidic residues" evidence="4">
    <location>
        <begin position="235"/>
        <end position="247"/>
    </location>
</feature>
<feature type="region of interest" description="Disordered" evidence="4">
    <location>
        <begin position="1"/>
        <end position="49"/>
    </location>
</feature>
<keyword evidence="2" id="KW-0040">ANK repeat</keyword>
<feature type="compositionally biased region" description="Polar residues" evidence="4">
    <location>
        <begin position="465"/>
        <end position="494"/>
    </location>
</feature>
<dbReference type="EMBL" id="BN001307">
    <property type="protein sequence ID" value="CBF84592.1"/>
    <property type="molecule type" value="Genomic_DNA"/>
</dbReference>
<feature type="repeat" description="ANK" evidence="2">
    <location>
        <begin position="719"/>
        <end position="751"/>
    </location>
</feature>
<protein>
    <recommendedName>
        <fullName evidence="5">Fork-head domain-containing protein</fullName>
    </recommendedName>
</protein>
<accession>Q5ARY1</accession>
<dbReference type="AlphaFoldDB" id="Q5ARY1"/>
<dbReference type="SMART" id="SM00339">
    <property type="entry name" value="FH"/>
    <property type="match status" value="1"/>
</dbReference>
<feature type="DNA-binding region" description="Fork-head" evidence="3">
    <location>
        <begin position="127"/>
        <end position="202"/>
    </location>
</feature>
<reference evidence="7" key="2">
    <citation type="journal article" date="2009" name="Fungal Genet. Biol.">
        <title>The 2008 update of the Aspergillus nidulans genome annotation: a community effort.</title>
        <authorList>
            <person name="Wortman J.R."/>
            <person name="Gilsenan J.M."/>
            <person name="Joardar V."/>
            <person name="Deegan J."/>
            <person name="Clutterbuck J."/>
            <person name="Andersen M.R."/>
            <person name="Archer D."/>
            <person name="Bencina M."/>
            <person name="Braus G."/>
            <person name="Coutinho P."/>
            <person name="von Dohren H."/>
            <person name="Doonan J."/>
            <person name="Driessen A.J."/>
            <person name="Durek P."/>
            <person name="Espeso E."/>
            <person name="Fekete E."/>
            <person name="Flipphi M."/>
            <person name="Estrada C.G."/>
            <person name="Geysens S."/>
            <person name="Goldman G."/>
            <person name="de Groot P.W."/>
            <person name="Hansen K."/>
            <person name="Harris S.D."/>
            <person name="Heinekamp T."/>
            <person name="Helmstaedt K."/>
            <person name="Henrissat B."/>
            <person name="Hofmann G."/>
            <person name="Homan T."/>
            <person name="Horio T."/>
            <person name="Horiuchi H."/>
            <person name="James S."/>
            <person name="Jones M."/>
            <person name="Karaffa L."/>
            <person name="Karanyi Z."/>
            <person name="Kato M."/>
            <person name="Keller N."/>
            <person name="Kelly D.E."/>
            <person name="Kiel J.A."/>
            <person name="Kim J.M."/>
            <person name="van der Klei I.J."/>
            <person name="Klis F.M."/>
            <person name="Kovalchuk A."/>
            <person name="Krasevec N."/>
            <person name="Kubicek C.P."/>
            <person name="Liu B."/>
            <person name="Maccabe A."/>
            <person name="Meyer V."/>
            <person name="Mirabito P."/>
            <person name="Miskei M."/>
            <person name="Mos M."/>
            <person name="Mullins J."/>
            <person name="Nelson D.R."/>
            <person name="Nielsen J."/>
            <person name="Oakley B.R."/>
            <person name="Osmani S.A."/>
            <person name="Pakula T."/>
            <person name="Paszewski A."/>
            <person name="Paulsen I."/>
            <person name="Pilsyk S."/>
            <person name="Pocsi I."/>
            <person name="Punt P.J."/>
            <person name="Ram A.F."/>
            <person name="Ren Q."/>
            <person name="Robellet X."/>
            <person name="Robson G."/>
            <person name="Seiboth B."/>
            <person name="van Solingen P."/>
            <person name="Specht T."/>
            <person name="Sun J."/>
            <person name="Taheri-Talesh N."/>
            <person name="Takeshita N."/>
            <person name="Ussery D."/>
            <person name="vanKuyk P.A."/>
            <person name="Visser H."/>
            <person name="van de Vondervoort P.J."/>
            <person name="de Vries R.P."/>
            <person name="Walton J."/>
            <person name="Xiang X."/>
            <person name="Xiong Y."/>
            <person name="Zeng A.P."/>
            <person name="Brandt B.W."/>
            <person name="Cornell M.J."/>
            <person name="van den Hondel C.A."/>
            <person name="Visser J."/>
            <person name="Oliver S.G."/>
            <person name="Turner G."/>
        </authorList>
    </citation>
    <scope>GENOME REANNOTATION</scope>
    <source>
        <strain evidence="7">FGSC A4 / ATCC 38163 / CBS 112.46 / NRRL 194 / M139</strain>
    </source>
</reference>
<feature type="compositionally biased region" description="Low complexity" evidence="4">
    <location>
        <begin position="342"/>
        <end position="368"/>
    </location>
</feature>
<comment type="subcellular location">
    <subcellularLocation>
        <location evidence="3">Nucleus</location>
    </subcellularLocation>
</comment>
<evidence type="ECO:0000256" key="2">
    <source>
        <dbReference type="PROSITE-ProRule" id="PRU00023"/>
    </source>
</evidence>
<dbReference type="InterPro" id="IPR036390">
    <property type="entry name" value="WH_DNA-bd_sf"/>
</dbReference>
<keyword evidence="3" id="KW-0539">Nucleus</keyword>
<dbReference type="InterPro" id="IPR036770">
    <property type="entry name" value="Ankyrin_rpt-contain_sf"/>
</dbReference>
<organism evidence="6 7">
    <name type="scientific">Emericella nidulans (strain FGSC A4 / ATCC 38163 / CBS 112.46 / NRRL 194 / M139)</name>
    <name type="common">Aspergillus nidulans</name>
    <dbReference type="NCBI Taxonomy" id="227321"/>
    <lineage>
        <taxon>Eukaryota</taxon>
        <taxon>Fungi</taxon>
        <taxon>Dikarya</taxon>
        <taxon>Ascomycota</taxon>
        <taxon>Pezizomycotina</taxon>
        <taxon>Eurotiomycetes</taxon>
        <taxon>Eurotiomycetidae</taxon>
        <taxon>Eurotiales</taxon>
        <taxon>Aspergillaceae</taxon>
        <taxon>Aspergillus</taxon>
        <taxon>Aspergillus subgen. Nidulantes</taxon>
    </lineage>
</organism>
<dbReference type="Pfam" id="PF00250">
    <property type="entry name" value="Forkhead"/>
    <property type="match status" value="1"/>
</dbReference>
<dbReference type="Gene3D" id="1.10.10.10">
    <property type="entry name" value="Winged helix-like DNA-binding domain superfamily/Winged helix DNA-binding domain"/>
    <property type="match status" value="1"/>
</dbReference>
<gene>
    <name evidence="6" type="ORF">ANIA_08949</name>
</gene>
<evidence type="ECO:0000313" key="6">
    <source>
        <dbReference type="EMBL" id="CBF84592.1"/>
    </source>
</evidence>
<evidence type="ECO:0000256" key="3">
    <source>
        <dbReference type="PROSITE-ProRule" id="PRU00089"/>
    </source>
</evidence>
<dbReference type="Gene3D" id="1.25.40.20">
    <property type="entry name" value="Ankyrin repeat-containing domain"/>
    <property type="match status" value="1"/>
</dbReference>
<dbReference type="RefSeq" id="XP_682218.1">
    <property type="nucleotide sequence ID" value="XM_677126.1"/>
</dbReference>
<feature type="region of interest" description="Disordered" evidence="4">
    <location>
        <begin position="306"/>
        <end position="368"/>
    </location>
</feature>
<dbReference type="SUPFAM" id="SSF48403">
    <property type="entry name" value="Ankyrin repeat"/>
    <property type="match status" value="1"/>
</dbReference>
<accession>C8VLA9</accession>
<keyword evidence="1 3" id="KW-0238">DNA-binding</keyword>
<evidence type="ECO:0000313" key="7">
    <source>
        <dbReference type="Proteomes" id="UP000000560"/>
    </source>
</evidence>
<sequence>MSTTSTPRHRPISFVGKWLDTIEERPAPQSTSYPRRSPIPSASSNLTGSTLVWPRARQDTGITQDTRVVVVKSPRPKKSKKDAFCAIFRSWKATLTTRTTSHETFPATVRENPELAIAELSSHLSANFAVLIETALRNSPSKALSARRICKEIMRADNWYRAHENLGWQESVARELSLSPSFQPVIECREGRVRNKGVKWQLTAVDVSLAPATAPWRPPQDSVPYPLELSTEVEATERQTEPSRAENSDTPQPRRPSAGLPALAALASASLLSSALPLHPEEDTIPKDEALVSGFSKRLFFTAPGPSRSPANISFNDAPPPSHQSDTPTVPPPLRPPPPSLDIPESLPVQVDSSARPSPASSTALSADPLATADASSVQVSTPSSCAQQLYDSPLPITAAVRVLKHNIHCIEKRLSLVENTTIQLLQKWEMPSGRGPNLIVPAHSLGSSIYSRCNPSNGSMLSPGNYNPSFSQSNNSLSNCPPLGSSTAVTTRTPSEKAPSEEFPSPDFDVLLSFENPDNPRAGATNADDDGGLVEDRFMPDLDLEAWNEEHNGALGVLEKERLGTDNPTILEYSEGSGPYFDETAANPWRLSSSNGAKQIQTTPNLSLNFYRPLQTTKRTRLQPTTWRMTSRIKAVDINYYVLWYENILDTKAPNNQLDWVRDGRLVVSVWSTVEGQNAIVEAAIDNNLDMVQYPFSKGPDIDEVGIKGPAGDESYNDMGIPLHQAATDGYTEMALFLADAGANTHLKDPMGRTAEDLALEKDHTEILTLYAGKRVP</sequence>